<feature type="domain" description="TAFII55 protein conserved region" evidence="6">
    <location>
        <begin position="9"/>
        <end position="160"/>
    </location>
</feature>
<evidence type="ECO:0000259" key="6">
    <source>
        <dbReference type="SMART" id="SM01370"/>
    </source>
</evidence>
<dbReference type="EMBL" id="OU900097">
    <property type="protein sequence ID" value="CAG9861263.1"/>
    <property type="molecule type" value="Genomic_DNA"/>
</dbReference>
<keyword evidence="4" id="KW-0804">Transcription</keyword>
<evidence type="ECO:0000313" key="8">
    <source>
        <dbReference type="Proteomes" id="UP001153712"/>
    </source>
</evidence>
<evidence type="ECO:0000256" key="2">
    <source>
        <dbReference type="ARBA" id="ARBA00009368"/>
    </source>
</evidence>
<dbReference type="Pfam" id="PF04658">
    <property type="entry name" value="TAFII55_N"/>
    <property type="match status" value="1"/>
</dbReference>
<dbReference type="InterPro" id="IPR037817">
    <property type="entry name" value="TAF7"/>
</dbReference>
<dbReference type="PANTHER" id="PTHR12228">
    <property type="entry name" value="TRANSCRIPTION INITIATION FACTOR TFIID 55 KD SUBUNIT-RELATED"/>
    <property type="match status" value="1"/>
</dbReference>
<keyword evidence="8" id="KW-1185">Reference proteome</keyword>
<dbReference type="GO" id="GO:0005669">
    <property type="term" value="C:transcription factor TFIID complex"/>
    <property type="evidence" value="ECO:0007669"/>
    <property type="project" value="InterPro"/>
</dbReference>
<sequence>MEETNEVVLEEQFILRLPSEEAQKVREILHTKPEKLKKVMKIDLDLNDNQVTVNFGKNRLSGRLRKLPTIIESYKTNICNNKSLLFKTADICHIADCGYGDIDDETAEKAETIHGLCPSLKNVKKKRFRKTLFNKDFAVEAEKISKELYYLLSTDLEAVSSKFEIIYEEDPNKKQHKQFENSLFGQFSSDSSESENSNYC</sequence>
<proteinExistence type="inferred from homology"/>
<evidence type="ECO:0000313" key="7">
    <source>
        <dbReference type="EMBL" id="CAG9861263.1"/>
    </source>
</evidence>
<reference evidence="7" key="1">
    <citation type="submission" date="2022-01" db="EMBL/GenBank/DDBJ databases">
        <authorList>
            <person name="King R."/>
        </authorList>
    </citation>
    <scope>NUCLEOTIDE SEQUENCE</scope>
</reference>
<dbReference type="OrthoDB" id="153872at2759"/>
<name>A0A9N9TVJ0_PHYSR</name>
<protein>
    <recommendedName>
        <fullName evidence="6">TAFII55 protein conserved region domain-containing protein</fullName>
    </recommendedName>
</protein>
<dbReference type="PANTHER" id="PTHR12228:SF0">
    <property type="entry name" value="TATA-BOX BINDING PROTEIN ASSOCIATED FACTOR 7"/>
    <property type="match status" value="1"/>
</dbReference>
<accession>A0A9N9TVJ0</accession>
<dbReference type="GO" id="GO:0051123">
    <property type="term" value="P:RNA polymerase II preinitiation complex assembly"/>
    <property type="evidence" value="ECO:0007669"/>
    <property type="project" value="TreeGrafter"/>
</dbReference>
<keyword evidence="5" id="KW-0539">Nucleus</keyword>
<dbReference type="SMART" id="SM01370">
    <property type="entry name" value="TAFII55_N"/>
    <property type="match status" value="1"/>
</dbReference>
<comment type="similarity">
    <text evidence="2">Belongs to the TAF7 family.</text>
</comment>
<organism evidence="7 8">
    <name type="scientific">Phyllotreta striolata</name>
    <name type="common">Striped flea beetle</name>
    <name type="synonym">Crioceris striolata</name>
    <dbReference type="NCBI Taxonomy" id="444603"/>
    <lineage>
        <taxon>Eukaryota</taxon>
        <taxon>Metazoa</taxon>
        <taxon>Ecdysozoa</taxon>
        <taxon>Arthropoda</taxon>
        <taxon>Hexapoda</taxon>
        <taxon>Insecta</taxon>
        <taxon>Pterygota</taxon>
        <taxon>Neoptera</taxon>
        <taxon>Endopterygota</taxon>
        <taxon>Coleoptera</taxon>
        <taxon>Polyphaga</taxon>
        <taxon>Cucujiformia</taxon>
        <taxon>Chrysomeloidea</taxon>
        <taxon>Chrysomelidae</taxon>
        <taxon>Galerucinae</taxon>
        <taxon>Alticini</taxon>
        <taxon>Phyllotreta</taxon>
    </lineage>
</organism>
<dbReference type="AlphaFoldDB" id="A0A9N9TVJ0"/>
<dbReference type="InterPro" id="IPR006751">
    <property type="entry name" value="TAFII55_prot_cons_reg"/>
</dbReference>
<dbReference type="GO" id="GO:0016251">
    <property type="term" value="F:RNA polymerase II general transcription initiation factor activity"/>
    <property type="evidence" value="ECO:0007669"/>
    <property type="project" value="TreeGrafter"/>
</dbReference>
<evidence type="ECO:0000256" key="3">
    <source>
        <dbReference type="ARBA" id="ARBA00023015"/>
    </source>
</evidence>
<dbReference type="CDD" id="cd08047">
    <property type="entry name" value="TAF7"/>
    <property type="match status" value="1"/>
</dbReference>
<evidence type="ECO:0000256" key="5">
    <source>
        <dbReference type="ARBA" id="ARBA00023242"/>
    </source>
</evidence>
<dbReference type="Proteomes" id="UP001153712">
    <property type="component" value="Chromosome 4"/>
</dbReference>
<gene>
    <name evidence="7" type="ORF">PHYEVI_LOCUS7606</name>
</gene>
<keyword evidence="3" id="KW-0805">Transcription regulation</keyword>
<comment type="subcellular location">
    <subcellularLocation>
        <location evidence="1">Nucleus</location>
    </subcellularLocation>
</comment>
<evidence type="ECO:0000256" key="4">
    <source>
        <dbReference type="ARBA" id="ARBA00023163"/>
    </source>
</evidence>
<evidence type="ECO:0000256" key="1">
    <source>
        <dbReference type="ARBA" id="ARBA00004123"/>
    </source>
</evidence>